<keyword evidence="10" id="KW-1185">Reference proteome</keyword>
<evidence type="ECO:0000313" key="9">
    <source>
        <dbReference type="EMBL" id="SDW71346.1"/>
    </source>
</evidence>
<evidence type="ECO:0000256" key="8">
    <source>
        <dbReference type="NCBIfam" id="TIGR00188"/>
    </source>
</evidence>
<dbReference type="InterPro" id="IPR014721">
    <property type="entry name" value="Ribsml_uS5_D2-typ_fold_subgr"/>
</dbReference>
<evidence type="ECO:0000256" key="5">
    <source>
        <dbReference type="ARBA" id="ARBA00022801"/>
    </source>
</evidence>
<evidence type="ECO:0000256" key="1">
    <source>
        <dbReference type="ARBA" id="ARBA00002663"/>
    </source>
</evidence>
<dbReference type="GO" id="GO:0030677">
    <property type="term" value="C:ribonuclease P complex"/>
    <property type="evidence" value="ECO:0007669"/>
    <property type="project" value="TreeGrafter"/>
</dbReference>
<comment type="caution">
    <text evidence="9">The sequence shown here is derived from an EMBL/GenBank/DDBJ whole genome shotgun (WGS) entry which is preliminary data.</text>
</comment>
<comment type="function">
    <text evidence="1 7">RNaseP catalyzes the removal of the 5'-leader sequence from pre-tRNA to produce the mature 5'-terminus. It can also cleave other RNA substrates such as 4.5S RNA. The protein component plays an auxiliary but essential role in vivo by binding to the 5'-leader sequence and broadening the substrate specificity of the ribozyme.</text>
</comment>
<keyword evidence="5 7" id="KW-0378">Hydrolase</keyword>
<evidence type="ECO:0000256" key="6">
    <source>
        <dbReference type="ARBA" id="ARBA00022884"/>
    </source>
</evidence>
<dbReference type="InterPro" id="IPR020539">
    <property type="entry name" value="RNase_P_CS"/>
</dbReference>
<comment type="subunit">
    <text evidence="7">Consists of a catalytic RNA component (M1 or rnpB) and a protein subunit.</text>
</comment>
<evidence type="ECO:0000256" key="2">
    <source>
        <dbReference type="ARBA" id="ARBA00022694"/>
    </source>
</evidence>
<dbReference type="HAMAP" id="MF_00227">
    <property type="entry name" value="RNase_P"/>
    <property type="match status" value="1"/>
</dbReference>
<dbReference type="RefSeq" id="WP_092723341.1">
    <property type="nucleotide sequence ID" value="NZ_FNNO01000005.1"/>
</dbReference>
<reference evidence="9 10" key="1">
    <citation type="submission" date="2016-10" db="EMBL/GenBank/DDBJ databases">
        <authorList>
            <person name="Varghese N."/>
            <person name="Submissions S."/>
        </authorList>
    </citation>
    <scope>NUCLEOTIDE SEQUENCE [LARGE SCALE GENOMIC DNA]</scope>
    <source>
        <strain evidence="9 10">DSM 25353</strain>
    </source>
</reference>
<keyword evidence="2 7" id="KW-0819">tRNA processing</keyword>
<dbReference type="InterPro" id="IPR020568">
    <property type="entry name" value="Ribosomal_Su5_D2-typ_SF"/>
</dbReference>
<keyword evidence="3 7" id="KW-0540">Nuclease</keyword>
<sequence>MSASFSYNKKEKLKSRKQIDGLFAKGRSFLVFPVKVFYLPVDTKEVQPVKAGVGVSARHFKKAVDRNRVKRLLRETYRLHKQPLYDCMEARKQQLAVFFLYIDKTLPSIDLLQKKMPLLVNKLIKALHETPTSDTELAADTAG</sequence>
<accession>A0A8X8LDW9</accession>
<dbReference type="GO" id="GO:0042781">
    <property type="term" value="F:3'-tRNA processing endoribonuclease activity"/>
    <property type="evidence" value="ECO:0007669"/>
    <property type="project" value="TreeGrafter"/>
</dbReference>
<dbReference type="PANTHER" id="PTHR33992">
    <property type="entry name" value="RIBONUCLEASE P PROTEIN COMPONENT"/>
    <property type="match status" value="1"/>
</dbReference>
<keyword evidence="4 7" id="KW-0255">Endonuclease</keyword>
<name>A0A8X8LDW9_9BACT</name>
<comment type="similarity">
    <text evidence="7">Belongs to the RnpA family.</text>
</comment>
<organism evidence="9 10">
    <name type="scientific">Hydrobacter penzbergensis</name>
    <dbReference type="NCBI Taxonomy" id="1235997"/>
    <lineage>
        <taxon>Bacteria</taxon>
        <taxon>Pseudomonadati</taxon>
        <taxon>Bacteroidota</taxon>
        <taxon>Chitinophagia</taxon>
        <taxon>Chitinophagales</taxon>
        <taxon>Chitinophagaceae</taxon>
        <taxon>Hydrobacter</taxon>
    </lineage>
</organism>
<dbReference type="Gene3D" id="3.30.230.10">
    <property type="match status" value="1"/>
</dbReference>
<dbReference type="EC" id="3.1.26.5" evidence="7 8"/>
<dbReference type="GO" id="GO:0001682">
    <property type="term" value="P:tRNA 5'-leader removal"/>
    <property type="evidence" value="ECO:0007669"/>
    <property type="project" value="UniProtKB-UniRule"/>
</dbReference>
<dbReference type="NCBIfam" id="TIGR00188">
    <property type="entry name" value="rnpA"/>
    <property type="match status" value="1"/>
</dbReference>
<keyword evidence="6 7" id="KW-0694">RNA-binding</keyword>
<dbReference type="PROSITE" id="PS00648">
    <property type="entry name" value="RIBONUCLEASE_P"/>
    <property type="match status" value="1"/>
</dbReference>
<comment type="catalytic activity">
    <reaction evidence="7">
        <text>Endonucleolytic cleavage of RNA, removing 5'-extranucleotides from tRNA precursor.</text>
        <dbReference type="EC" id="3.1.26.5"/>
    </reaction>
</comment>
<dbReference type="PANTHER" id="PTHR33992:SF1">
    <property type="entry name" value="RIBONUCLEASE P PROTEIN COMPONENT"/>
    <property type="match status" value="1"/>
</dbReference>
<dbReference type="GO" id="GO:0004526">
    <property type="term" value="F:ribonuclease P activity"/>
    <property type="evidence" value="ECO:0007669"/>
    <property type="project" value="UniProtKB-UniRule"/>
</dbReference>
<evidence type="ECO:0000256" key="7">
    <source>
        <dbReference type="HAMAP-Rule" id="MF_00227"/>
    </source>
</evidence>
<dbReference type="EMBL" id="FNNO01000005">
    <property type="protein sequence ID" value="SDW71346.1"/>
    <property type="molecule type" value="Genomic_DNA"/>
</dbReference>
<gene>
    <name evidence="7" type="primary">rnpA</name>
    <name evidence="9" type="ORF">SAMN05444410_10573</name>
</gene>
<proteinExistence type="inferred from homology"/>
<dbReference type="SUPFAM" id="SSF54211">
    <property type="entry name" value="Ribosomal protein S5 domain 2-like"/>
    <property type="match status" value="1"/>
</dbReference>
<dbReference type="InterPro" id="IPR000100">
    <property type="entry name" value="RNase_P"/>
</dbReference>
<dbReference type="Proteomes" id="UP000198711">
    <property type="component" value="Unassembled WGS sequence"/>
</dbReference>
<protein>
    <recommendedName>
        <fullName evidence="7 8">Ribonuclease P protein component</fullName>
        <shortName evidence="7">RNase P protein</shortName>
        <shortName evidence="7">RNaseP protein</shortName>
        <ecNumber evidence="7 8">3.1.26.5</ecNumber>
    </recommendedName>
    <alternativeName>
        <fullName evidence="7">Protein C5</fullName>
    </alternativeName>
</protein>
<evidence type="ECO:0000256" key="3">
    <source>
        <dbReference type="ARBA" id="ARBA00022722"/>
    </source>
</evidence>
<dbReference type="GO" id="GO:0000049">
    <property type="term" value="F:tRNA binding"/>
    <property type="evidence" value="ECO:0007669"/>
    <property type="project" value="UniProtKB-UniRule"/>
</dbReference>
<evidence type="ECO:0000256" key="4">
    <source>
        <dbReference type="ARBA" id="ARBA00022759"/>
    </source>
</evidence>
<dbReference type="Pfam" id="PF00825">
    <property type="entry name" value="Ribonuclease_P"/>
    <property type="match status" value="1"/>
</dbReference>
<evidence type="ECO:0000313" key="10">
    <source>
        <dbReference type="Proteomes" id="UP000198711"/>
    </source>
</evidence>
<dbReference type="AlphaFoldDB" id="A0A8X8LDW9"/>